<protein>
    <submittedName>
        <fullName evidence="1">Uncharacterized protein</fullName>
    </submittedName>
</protein>
<organism evidence="1 2">
    <name type="scientific">Morella rubra</name>
    <name type="common">Chinese bayberry</name>
    <dbReference type="NCBI Taxonomy" id="262757"/>
    <lineage>
        <taxon>Eukaryota</taxon>
        <taxon>Viridiplantae</taxon>
        <taxon>Streptophyta</taxon>
        <taxon>Embryophyta</taxon>
        <taxon>Tracheophyta</taxon>
        <taxon>Spermatophyta</taxon>
        <taxon>Magnoliopsida</taxon>
        <taxon>eudicotyledons</taxon>
        <taxon>Gunneridae</taxon>
        <taxon>Pentapetalae</taxon>
        <taxon>rosids</taxon>
        <taxon>fabids</taxon>
        <taxon>Fagales</taxon>
        <taxon>Myricaceae</taxon>
        <taxon>Morella</taxon>
    </lineage>
</organism>
<keyword evidence="2" id="KW-1185">Reference proteome</keyword>
<accession>A0A6A1WGY9</accession>
<evidence type="ECO:0000313" key="2">
    <source>
        <dbReference type="Proteomes" id="UP000516437"/>
    </source>
</evidence>
<dbReference type="EMBL" id="RXIC02000020">
    <property type="protein sequence ID" value="KAB1224535.1"/>
    <property type="molecule type" value="Genomic_DNA"/>
</dbReference>
<sequence length="68" mass="7293">MASEVVKKAECGCCGIWEKCTLVEVALQVHANFREAAHADPAARIAHSILQLIKKMLSSSLSTKASLP</sequence>
<evidence type="ECO:0000313" key="1">
    <source>
        <dbReference type="EMBL" id="KAB1224535.1"/>
    </source>
</evidence>
<comment type="caution">
    <text evidence="1">The sequence shown here is derived from an EMBL/GenBank/DDBJ whole genome shotgun (WGS) entry which is preliminary data.</text>
</comment>
<gene>
    <name evidence="1" type="ORF">CJ030_MR2G007122</name>
</gene>
<proteinExistence type="predicted"/>
<dbReference type="Proteomes" id="UP000516437">
    <property type="component" value="Chromosome 2"/>
</dbReference>
<name>A0A6A1WGY9_9ROSI</name>
<dbReference type="AlphaFoldDB" id="A0A6A1WGY9"/>
<reference evidence="1 2" key="1">
    <citation type="journal article" date="2019" name="Plant Biotechnol. J.">
        <title>The red bayberry genome and genetic basis of sex determination.</title>
        <authorList>
            <person name="Jia H.M."/>
            <person name="Jia H.J."/>
            <person name="Cai Q.L."/>
            <person name="Wang Y."/>
            <person name="Zhao H.B."/>
            <person name="Yang W.F."/>
            <person name="Wang G.Y."/>
            <person name="Li Y.H."/>
            <person name="Zhan D.L."/>
            <person name="Shen Y.T."/>
            <person name="Niu Q.F."/>
            <person name="Chang L."/>
            <person name="Qiu J."/>
            <person name="Zhao L."/>
            <person name="Xie H.B."/>
            <person name="Fu W.Y."/>
            <person name="Jin J."/>
            <person name="Li X.W."/>
            <person name="Jiao Y."/>
            <person name="Zhou C.C."/>
            <person name="Tu T."/>
            <person name="Chai C.Y."/>
            <person name="Gao J.L."/>
            <person name="Fan L.J."/>
            <person name="van de Weg E."/>
            <person name="Wang J.Y."/>
            <person name="Gao Z.S."/>
        </authorList>
    </citation>
    <scope>NUCLEOTIDE SEQUENCE [LARGE SCALE GENOMIC DNA]</scope>
    <source>
        <tissue evidence="1">Leaves</tissue>
    </source>
</reference>